<dbReference type="Pfam" id="PF06985">
    <property type="entry name" value="HET"/>
    <property type="match status" value="1"/>
</dbReference>
<dbReference type="SUPFAM" id="SSF52540">
    <property type="entry name" value="P-loop containing nucleoside triphosphate hydrolases"/>
    <property type="match status" value="1"/>
</dbReference>
<feature type="domain" description="AAA+ ATPase" evidence="1">
    <location>
        <begin position="278"/>
        <end position="420"/>
    </location>
</feature>
<evidence type="ECO:0000259" key="1">
    <source>
        <dbReference type="SMART" id="SM00382"/>
    </source>
</evidence>
<accession>A0A8K0RHM9</accession>
<dbReference type="Proteomes" id="UP000813461">
    <property type="component" value="Unassembled WGS sequence"/>
</dbReference>
<dbReference type="Pfam" id="PF13374">
    <property type="entry name" value="TPR_10"/>
    <property type="match status" value="1"/>
</dbReference>
<evidence type="ECO:0000313" key="3">
    <source>
        <dbReference type="Proteomes" id="UP000813461"/>
    </source>
</evidence>
<protein>
    <submittedName>
        <fullName evidence="2">Kinesin light chain</fullName>
    </submittedName>
</protein>
<evidence type="ECO:0000313" key="2">
    <source>
        <dbReference type="EMBL" id="KAH7095533.1"/>
    </source>
</evidence>
<name>A0A8K0RHM9_9PLEO</name>
<dbReference type="Gene3D" id="3.40.50.300">
    <property type="entry name" value="P-loop containing nucleotide triphosphate hydrolases"/>
    <property type="match status" value="1"/>
</dbReference>
<dbReference type="SMART" id="SM00382">
    <property type="entry name" value="AAA"/>
    <property type="match status" value="1"/>
</dbReference>
<dbReference type="OrthoDB" id="674604at2759"/>
<proteinExistence type="predicted"/>
<dbReference type="InterPro" id="IPR003593">
    <property type="entry name" value="AAA+_ATPase"/>
</dbReference>
<comment type="caution">
    <text evidence="2">The sequence shown here is derived from an EMBL/GenBank/DDBJ whole genome shotgun (WGS) entry which is preliminary data.</text>
</comment>
<dbReference type="Gene3D" id="1.25.40.10">
    <property type="entry name" value="Tetratricopeptide repeat domain"/>
    <property type="match status" value="1"/>
</dbReference>
<sequence>MRLLHFNELGRPVLTDFRGKTVPPYAILSHRWSDSEILFEDISNGTYEKKEEAYHKLKFCAKQAAHNELQYFWIDTCCINMWDRDERSKAINSMFQWYKDASQCYVFLSDVPVSNKTGPVQRCDWEASFRRSKWFTRGWTLQELIAPVSVKFFSCEGEYIGDKALLDQLIHDITSIPIAALRNCALDQFTVSERMKWVKDRKTTEEEDTVYCLLGIVGVSMPVTYGEGRESASRRLQAEVEGAGSAPSIIPFSRNKHFVGREKQLAGVEAQLFSNEQSTTTLAILGSGGTGKSQLALEVAHRTKQNNKNCAIFWIDASEKESIYQSFASVAQTLSIPGGDQADMSQVVKRCVAELSKRQCLLIFDNADTLPRSNSSSKVEAAYLANYLPQSTSCSVIFTTTNSDVAKGLAPHNIIELQELLPETAQVMIENHLSTPLSSTEQQDLSVLLKELSYLPLAIVQAAACMNASSMTVQEYRIQLEKYRKVAPESSSISYQGMLLDSSVEETVAATLSVAIYQIGRTNAVAVNYLCFAACIERRDISIDLLDAASVPGREDAIKILNMYALITRRPAESALDVHRLVHAALRKWLQAYGRFRQWTKHAIVQLIRVYPSDDHANRSKWRRLLPHAQYALSYSRIIDEDRDEDKGKDEKDGWEALDLAGKCAMTLCSDGRFREAEELHVQVMKTYSRVLGEEHPYTLSSMIQLVSIYRNQGLLKEAEELGVQVIETAKRVLGEEHSYTQTSMSNLASTYMSQRRWKEAEELSVQVTKTNKRVLGEEHLDTLASIAILASTVREQGRWKEAEVLQVQVAETSKRVLGEEHPDTLSSISSLAITLARQGRSNEALVLMERCYQLRQRTLGDQHPKTQSSLDWLNHLRDQTKQLDNKEDEEDKGETM</sequence>
<organism evidence="2 3">
    <name type="scientific">Paraphoma chrysanthemicola</name>
    <dbReference type="NCBI Taxonomy" id="798071"/>
    <lineage>
        <taxon>Eukaryota</taxon>
        <taxon>Fungi</taxon>
        <taxon>Dikarya</taxon>
        <taxon>Ascomycota</taxon>
        <taxon>Pezizomycotina</taxon>
        <taxon>Dothideomycetes</taxon>
        <taxon>Pleosporomycetidae</taxon>
        <taxon>Pleosporales</taxon>
        <taxon>Pleosporineae</taxon>
        <taxon>Phaeosphaeriaceae</taxon>
        <taxon>Paraphoma</taxon>
    </lineage>
</organism>
<keyword evidence="3" id="KW-1185">Reference proteome</keyword>
<dbReference type="Pfam" id="PF00931">
    <property type="entry name" value="NB-ARC"/>
    <property type="match status" value="1"/>
</dbReference>
<dbReference type="InterPro" id="IPR011990">
    <property type="entry name" value="TPR-like_helical_dom_sf"/>
</dbReference>
<dbReference type="InterPro" id="IPR027417">
    <property type="entry name" value="P-loop_NTPase"/>
</dbReference>
<dbReference type="AlphaFoldDB" id="A0A8K0RHM9"/>
<dbReference type="InterPro" id="IPR002182">
    <property type="entry name" value="NB-ARC"/>
</dbReference>
<reference evidence="2" key="1">
    <citation type="journal article" date="2021" name="Nat. Commun.">
        <title>Genetic determinants of endophytism in the Arabidopsis root mycobiome.</title>
        <authorList>
            <person name="Mesny F."/>
            <person name="Miyauchi S."/>
            <person name="Thiergart T."/>
            <person name="Pickel B."/>
            <person name="Atanasova L."/>
            <person name="Karlsson M."/>
            <person name="Huettel B."/>
            <person name="Barry K.W."/>
            <person name="Haridas S."/>
            <person name="Chen C."/>
            <person name="Bauer D."/>
            <person name="Andreopoulos W."/>
            <person name="Pangilinan J."/>
            <person name="LaButti K."/>
            <person name="Riley R."/>
            <person name="Lipzen A."/>
            <person name="Clum A."/>
            <person name="Drula E."/>
            <person name="Henrissat B."/>
            <person name="Kohler A."/>
            <person name="Grigoriev I.V."/>
            <person name="Martin F.M."/>
            <person name="Hacquard S."/>
        </authorList>
    </citation>
    <scope>NUCLEOTIDE SEQUENCE</scope>
    <source>
        <strain evidence="2">MPI-SDFR-AT-0120</strain>
    </source>
</reference>
<gene>
    <name evidence="2" type="ORF">FB567DRAFT_486144</name>
</gene>
<dbReference type="InterPro" id="IPR010730">
    <property type="entry name" value="HET"/>
</dbReference>
<dbReference type="PANTHER" id="PTHR10622">
    <property type="entry name" value="HET DOMAIN-CONTAINING PROTEIN"/>
    <property type="match status" value="1"/>
</dbReference>
<dbReference type="SUPFAM" id="SSF48452">
    <property type="entry name" value="TPR-like"/>
    <property type="match status" value="2"/>
</dbReference>
<dbReference type="PANTHER" id="PTHR10622:SF11">
    <property type="entry name" value="HET-DOMAIN-CONTAINING PROTEIN"/>
    <property type="match status" value="1"/>
</dbReference>
<dbReference type="Pfam" id="PF13424">
    <property type="entry name" value="TPR_12"/>
    <property type="match status" value="2"/>
</dbReference>
<dbReference type="GO" id="GO:0043531">
    <property type="term" value="F:ADP binding"/>
    <property type="evidence" value="ECO:0007669"/>
    <property type="project" value="InterPro"/>
</dbReference>
<dbReference type="EMBL" id="JAGMVJ010000001">
    <property type="protein sequence ID" value="KAH7095533.1"/>
    <property type="molecule type" value="Genomic_DNA"/>
</dbReference>